<gene>
    <name evidence="2" type="ORF">RUM43_002450</name>
</gene>
<feature type="compositionally biased region" description="Basic and acidic residues" evidence="1">
    <location>
        <begin position="337"/>
        <end position="350"/>
    </location>
</feature>
<evidence type="ECO:0000313" key="3">
    <source>
        <dbReference type="Proteomes" id="UP001372834"/>
    </source>
</evidence>
<organism evidence="2 3">
    <name type="scientific">Polyplax serrata</name>
    <name type="common">Common mouse louse</name>
    <dbReference type="NCBI Taxonomy" id="468196"/>
    <lineage>
        <taxon>Eukaryota</taxon>
        <taxon>Metazoa</taxon>
        <taxon>Ecdysozoa</taxon>
        <taxon>Arthropoda</taxon>
        <taxon>Hexapoda</taxon>
        <taxon>Insecta</taxon>
        <taxon>Pterygota</taxon>
        <taxon>Neoptera</taxon>
        <taxon>Paraneoptera</taxon>
        <taxon>Psocodea</taxon>
        <taxon>Troctomorpha</taxon>
        <taxon>Phthiraptera</taxon>
        <taxon>Anoplura</taxon>
        <taxon>Polyplacidae</taxon>
        <taxon>Polyplax</taxon>
    </lineage>
</organism>
<feature type="compositionally biased region" description="Basic and acidic residues" evidence="1">
    <location>
        <begin position="124"/>
        <end position="147"/>
    </location>
</feature>
<feature type="region of interest" description="Disordered" evidence="1">
    <location>
        <begin position="227"/>
        <end position="251"/>
    </location>
</feature>
<feature type="compositionally biased region" description="Basic and acidic residues" evidence="1">
    <location>
        <begin position="236"/>
        <end position="246"/>
    </location>
</feature>
<evidence type="ECO:0000313" key="2">
    <source>
        <dbReference type="EMBL" id="KAK6628635.1"/>
    </source>
</evidence>
<evidence type="ECO:0000256" key="1">
    <source>
        <dbReference type="SAM" id="MobiDB-lite"/>
    </source>
</evidence>
<feature type="compositionally biased region" description="Pro residues" evidence="1">
    <location>
        <begin position="92"/>
        <end position="104"/>
    </location>
</feature>
<feature type="region of interest" description="Disordered" evidence="1">
    <location>
        <begin position="331"/>
        <end position="351"/>
    </location>
</feature>
<accession>A0AAN8NUN4</accession>
<reference evidence="2 3" key="1">
    <citation type="submission" date="2023-10" db="EMBL/GenBank/DDBJ databases">
        <title>Genomes of two closely related lineages of the louse Polyplax serrata with different host specificities.</title>
        <authorList>
            <person name="Martinu J."/>
            <person name="Tarabai H."/>
            <person name="Stefka J."/>
            <person name="Hypsa V."/>
        </authorList>
    </citation>
    <scope>NUCLEOTIDE SEQUENCE [LARGE SCALE GENOMIC DNA]</scope>
    <source>
        <strain evidence="2">HR10_N</strain>
    </source>
</reference>
<comment type="caution">
    <text evidence="2">The sequence shown here is derived from an EMBL/GenBank/DDBJ whole genome shotgun (WGS) entry which is preliminary data.</text>
</comment>
<dbReference type="EMBL" id="JAWJWE010000036">
    <property type="protein sequence ID" value="KAK6628635.1"/>
    <property type="molecule type" value="Genomic_DNA"/>
</dbReference>
<sequence>MMSGSSTGRKELLHELRETSLIGGNAVQRRGMVDRGVQFIGNMDLGSGDTSDYVFGNRNNYDSFNEVFQYNSHLHSPIETPTIRLNVTGPSLTPPRPPQSPSTPPIGNLNYSSSSESVDVSPFGHDKSDSDHFFKGKEANRSTEKDYTSVVVEEGKQPNFRANESNPTVPTPKEPSKTSTLRLSDRPRSARWDATTSTCIVQQLSVRRQILPKILKKEAVRVFRREQPSLSTGRLGETKQTDRSESLGDLPTGPLEVETFKINASFISPVLSCYVRHTGVGAMDRASIKMARAIFFKPLLAESEDDIEKVDDPEQDGAIFDHKALYKTKVMTEDSQNSEKMDKNGNRSDGEQNEVDNDCIVQCLYYTIQCCECVTF</sequence>
<feature type="region of interest" description="Disordered" evidence="1">
    <location>
        <begin position="85"/>
        <end position="189"/>
    </location>
</feature>
<feature type="compositionally biased region" description="Low complexity" evidence="1">
    <location>
        <begin position="112"/>
        <end position="121"/>
    </location>
</feature>
<proteinExistence type="predicted"/>
<dbReference type="Proteomes" id="UP001372834">
    <property type="component" value="Unassembled WGS sequence"/>
</dbReference>
<dbReference type="AlphaFoldDB" id="A0AAN8NUN4"/>
<name>A0AAN8NUN4_POLSC</name>
<protein>
    <submittedName>
        <fullName evidence="2">Uncharacterized protein</fullName>
    </submittedName>
</protein>